<organism evidence="1 2">
    <name type="scientific">Lupinus albus</name>
    <name type="common">White lupine</name>
    <name type="synonym">Lupinus termis</name>
    <dbReference type="NCBI Taxonomy" id="3870"/>
    <lineage>
        <taxon>Eukaryota</taxon>
        <taxon>Viridiplantae</taxon>
        <taxon>Streptophyta</taxon>
        <taxon>Embryophyta</taxon>
        <taxon>Tracheophyta</taxon>
        <taxon>Spermatophyta</taxon>
        <taxon>Magnoliopsida</taxon>
        <taxon>eudicotyledons</taxon>
        <taxon>Gunneridae</taxon>
        <taxon>Pentapetalae</taxon>
        <taxon>rosids</taxon>
        <taxon>fabids</taxon>
        <taxon>Fabales</taxon>
        <taxon>Fabaceae</taxon>
        <taxon>Papilionoideae</taxon>
        <taxon>50 kb inversion clade</taxon>
        <taxon>genistoids sensu lato</taxon>
        <taxon>core genistoids</taxon>
        <taxon>Genisteae</taxon>
        <taxon>Lupinus</taxon>
    </lineage>
</organism>
<reference evidence="2" key="1">
    <citation type="journal article" date="2020" name="Nat. Commun.">
        <title>Genome sequence of the cluster root forming white lupin.</title>
        <authorList>
            <person name="Hufnagel B."/>
            <person name="Marques A."/>
            <person name="Soriano A."/>
            <person name="Marques L."/>
            <person name="Divol F."/>
            <person name="Doumas P."/>
            <person name="Sallet E."/>
            <person name="Mancinotti D."/>
            <person name="Carrere S."/>
            <person name="Marande W."/>
            <person name="Arribat S."/>
            <person name="Keller J."/>
            <person name="Huneau C."/>
            <person name="Blein T."/>
            <person name="Aime D."/>
            <person name="Laguerre M."/>
            <person name="Taylor J."/>
            <person name="Schubert V."/>
            <person name="Nelson M."/>
            <person name="Geu-Flores F."/>
            <person name="Crespi M."/>
            <person name="Gallardo-Guerrero K."/>
            <person name="Delaux P.-M."/>
            <person name="Salse J."/>
            <person name="Berges H."/>
            <person name="Guyot R."/>
            <person name="Gouzy J."/>
            <person name="Peret B."/>
        </authorList>
    </citation>
    <scope>NUCLEOTIDE SEQUENCE [LARGE SCALE GENOMIC DNA]</scope>
    <source>
        <strain evidence="2">cv. Amiga</strain>
    </source>
</reference>
<keyword evidence="2" id="KW-1185">Reference proteome</keyword>
<proteinExistence type="predicted"/>
<gene>
    <name evidence="1" type="ORF">Lalb_Chr10g0099681</name>
</gene>
<evidence type="ECO:0000313" key="1">
    <source>
        <dbReference type="EMBL" id="KAE9605658.1"/>
    </source>
</evidence>
<comment type="caution">
    <text evidence="1">The sequence shown here is derived from an EMBL/GenBank/DDBJ whole genome shotgun (WGS) entry which is preliminary data.</text>
</comment>
<evidence type="ECO:0000313" key="2">
    <source>
        <dbReference type="Proteomes" id="UP000447434"/>
    </source>
</evidence>
<accession>A0A6A4PVU7</accession>
<dbReference type="EMBL" id="WOCE01000010">
    <property type="protein sequence ID" value="KAE9605658.1"/>
    <property type="molecule type" value="Genomic_DNA"/>
</dbReference>
<name>A0A6A4PVU7_LUPAL</name>
<protein>
    <submittedName>
        <fullName evidence="1">Uncharacterized protein</fullName>
    </submittedName>
</protein>
<dbReference type="Proteomes" id="UP000447434">
    <property type="component" value="Chromosome 10"/>
</dbReference>
<dbReference type="AlphaFoldDB" id="A0A6A4PVU7"/>
<sequence>MCLSLTKIFEEVHLSFELNLWKKTTCRNYFIRPKCLVRSLEVHE</sequence>